<dbReference type="AlphaFoldDB" id="A0A4Y8ZT39"/>
<dbReference type="PANTHER" id="PTHR44591:SF25">
    <property type="entry name" value="CHEMOTAXIS TWO-COMPONENT RESPONSE REGULATOR"/>
    <property type="match status" value="1"/>
</dbReference>
<dbReference type="InterPro" id="IPR011006">
    <property type="entry name" value="CheY-like_superfamily"/>
</dbReference>
<proteinExistence type="predicted"/>
<dbReference type="OrthoDB" id="9808843at2"/>
<dbReference type="RefSeq" id="WP_135084768.1">
    <property type="nucleotide sequence ID" value="NZ_SPDV01000009.1"/>
</dbReference>
<dbReference type="PANTHER" id="PTHR44591">
    <property type="entry name" value="STRESS RESPONSE REGULATOR PROTEIN 1"/>
    <property type="match status" value="1"/>
</dbReference>
<evidence type="ECO:0000313" key="5">
    <source>
        <dbReference type="Proteomes" id="UP000298213"/>
    </source>
</evidence>
<feature type="modified residue" description="4-aspartylphosphate" evidence="2">
    <location>
        <position position="62"/>
    </location>
</feature>
<keyword evidence="5" id="KW-1185">Reference proteome</keyword>
<gene>
    <name evidence="4" type="ORF">E2493_06040</name>
</gene>
<name>A0A4Y8ZT39_9SPHN</name>
<dbReference type="GO" id="GO:0000160">
    <property type="term" value="P:phosphorelay signal transduction system"/>
    <property type="evidence" value="ECO:0007669"/>
    <property type="project" value="InterPro"/>
</dbReference>
<dbReference type="SUPFAM" id="SSF52172">
    <property type="entry name" value="CheY-like"/>
    <property type="match status" value="1"/>
</dbReference>
<dbReference type="PROSITE" id="PS50110">
    <property type="entry name" value="RESPONSE_REGULATORY"/>
    <property type="match status" value="1"/>
</dbReference>
<dbReference type="Proteomes" id="UP000298213">
    <property type="component" value="Unassembled WGS sequence"/>
</dbReference>
<dbReference type="InterPro" id="IPR001789">
    <property type="entry name" value="Sig_transdc_resp-reg_receiver"/>
</dbReference>
<dbReference type="Gene3D" id="3.40.50.2300">
    <property type="match status" value="1"/>
</dbReference>
<sequence>MRPPGGSTIHTIPLYLVEDDPAVALSLGALLRVDNLLTHHFASADLFLAALESIPPGCVLMDIHMAGTDGIAALQMLRERGRPWPVIIMTGCPDEHTEQLARSCGAVEFLYKPFGREELIRAINEVLPLVPLEQVSSPA</sequence>
<evidence type="ECO:0000256" key="2">
    <source>
        <dbReference type="PROSITE-ProRule" id="PRU00169"/>
    </source>
</evidence>
<dbReference type="Pfam" id="PF00072">
    <property type="entry name" value="Response_reg"/>
    <property type="match status" value="1"/>
</dbReference>
<organism evidence="4 5">
    <name type="scientific">Sphingomonas parva</name>
    <dbReference type="NCBI Taxonomy" id="2555898"/>
    <lineage>
        <taxon>Bacteria</taxon>
        <taxon>Pseudomonadati</taxon>
        <taxon>Pseudomonadota</taxon>
        <taxon>Alphaproteobacteria</taxon>
        <taxon>Sphingomonadales</taxon>
        <taxon>Sphingomonadaceae</taxon>
        <taxon>Sphingomonas</taxon>
    </lineage>
</organism>
<evidence type="ECO:0000259" key="3">
    <source>
        <dbReference type="PROSITE" id="PS50110"/>
    </source>
</evidence>
<keyword evidence="1 2" id="KW-0597">Phosphoprotein</keyword>
<feature type="domain" description="Response regulatory" evidence="3">
    <location>
        <begin position="13"/>
        <end position="127"/>
    </location>
</feature>
<accession>A0A4Y8ZT39</accession>
<dbReference type="SMART" id="SM00448">
    <property type="entry name" value="REC"/>
    <property type="match status" value="1"/>
</dbReference>
<protein>
    <submittedName>
        <fullName evidence="4">Response regulator</fullName>
    </submittedName>
</protein>
<dbReference type="InterPro" id="IPR050595">
    <property type="entry name" value="Bact_response_regulator"/>
</dbReference>
<evidence type="ECO:0000256" key="1">
    <source>
        <dbReference type="ARBA" id="ARBA00022553"/>
    </source>
</evidence>
<comment type="caution">
    <text evidence="4">The sequence shown here is derived from an EMBL/GenBank/DDBJ whole genome shotgun (WGS) entry which is preliminary data.</text>
</comment>
<reference evidence="4 5" key="1">
    <citation type="submission" date="2019-03" db="EMBL/GenBank/DDBJ databases">
        <title>Genome sequence of Sphingomonas sp. 17J27-24.</title>
        <authorList>
            <person name="Kim M."/>
            <person name="Maeng S."/>
            <person name="Sathiyaraj S."/>
        </authorList>
    </citation>
    <scope>NUCLEOTIDE SEQUENCE [LARGE SCALE GENOMIC DNA]</scope>
    <source>
        <strain evidence="4 5">17J27-24</strain>
    </source>
</reference>
<evidence type="ECO:0000313" key="4">
    <source>
        <dbReference type="EMBL" id="TFI59084.1"/>
    </source>
</evidence>
<dbReference type="EMBL" id="SPDV01000009">
    <property type="protein sequence ID" value="TFI59084.1"/>
    <property type="molecule type" value="Genomic_DNA"/>
</dbReference>